<gene>
    <name evidence="2" type="ORF">MELE44368_13130</name>
</gene>
<dbReference type="RefSeq" id="WP_128107533.1">
    <property type="nucleotide sequence ID" value="NZ_ATDN01000005.1"/>
</dbReference>
<evidence type="ECO:0000313" key="3">
    <source>
        <dbReference type="Proteomes" id="UP000287177"/>
    </source>
</evidence>
<accession>A0A439DXY9</accession>
<comment type="caution">
    <text evidence="2">The sequence shown here is derived from an EMBL/GenBank/DDBJ whole genome shotgun (WGS) entry which is preliminary data.</text>
</comment>
<reference evidence="2 3" key="1">
    <citation type="submission" date="2013-06" db="EMBL/GenBank/DDBJ databases">
        <title>The draft sequence of the Mycobacterium elephantis genome.</title>
        <authorList>
            <person name="Pettersson F.B."/>
            <person name="Das S."/>
            <person name="Dasgupta S."/>
            <person name="Bhattacharya A."/>
            <person name="Kirsebom L.A."/>
        </authorList>
    </citation>
    <scope>NUCLEOTIDE SEQUENCE [LARGE SCALE GENOMIC DNA]</scope>
    <source>
        <strain evidence="2 3">DSM 44368</strain>
    </source>
</reference>
<protein>
    <recommendedName>
        <fullName evidence="1">Helix-turn-helix domain-containing protein</fullName>
    </recommendedName>
</protein>
<sequence length="79" mass="8689">MTAVTFANPDAIFTAKDIAAYRHVSENALAVERHRGDGPRYLKLGGRVFYRAADLEAWIAENTITPPRSAEQQAKATVT</sequence>
<dbReference type="InterPro" id="IPR009061">
    <property type="entry name" value="DNA-bd_dom_put_sf"/>
</dbReference>
<dbReference type="AlphaFoldDB" id="A0A439DXY9"/>
<dbReference type="Proteomes" id="UP000287177">
    <property type="component" value="Unassembled WGS sequence"/>
</dbReference>
<feature type="domain" description="Helix-turn-helix" evidence="1">
    <location>
        <begin position="13"/>
        <end position="62"/>
    </location>
</feature>
<evidence type="ECO:0000313" key="2">
    <source>
        <dbReference type="EMBL" id="RWA22349.1"/>
    </source>
</evidence>
<dbReference type="InterPro" id="IPR041657">
    <property type="entry name" value="HTH_17"/>
</dbReference>
<dbReference type="Pfam" id="PF12728">
    <property type="entry name" value="HTH_17"/>
    <property type="match status" value="1"/>
</dbReference>
<keyword evidence="3" id="KW-1185">Reference proteome</keyword>
<name>A0A439DXY9_9MYCO</name>
<dbReference type="EMBL" id="ATDN01000005">
    <property type="protein sequence ID" value="RWA22349.1"/>
    <property type="molecule type" value="Genomic_DNA"/>
</dbReference>
<organism evidence="2 3">
    <name type="scientific">Mycolicibacterium elephantis DSM 44368</name>
    <dbReference type="NCBI Taxonomy" id="1335622"/>
    <lineage>
        <taxon>Bacteria</taxon>
        <taxon>Bacillati</taxon>
        <taxon>Actinomycetota</taxon>
        <taxon>Actinomycetes</taxon>
        <taxon>Mycobacteriales</taxon>
        <taxon>Mycobacteriaceae</taxon>
        <taxon>Mycolicibacterium</taxon>
    </lineage>
</organism>
<proteinExistence type="predicted"/>
<evidence type="ECO:0000259" key="1">
    <source>
        <dbReference type="Pfam" id="PF12728"/>
    </source>
</evidence>
<dbReference type="SUPFAM" id="SSF46955">
    <property type="entry name" value="Putative DNA-binding domain"/>
    <property type="match status" value="1"/>
</dbReference>